<feature type="region of interest" description="Disordered" evidence="1">
    <location>
        <begin position="1"/>
        <end position="42"/>
    </location>
</feature>
<dbReference type="Proteomes" id="UP001168821">
    <property type="component" value="Unassembled WGS sequence"/>
</dbReference>
<dbReference type="EMBL" id="JALNTZ010000003">
    <property type="protein sequence ID" value="KAJ3657299.1"/>
    <property type="molecule type" value="Genomic_DNA"/>
</dbReference>
<dbReference type="AlphaFoldDB" id="A0AA38IQ97"/>
<evidence type="ECO:0000313" key="3">
    <source>
        <dbReference type="Proteomes" id="UP001168821"/>
    </source>
</evidence>
<evidence type="ECO:0000256" key="1">
    <source>
        <dbReference type="SAM" id="MobiDB-lite"/>
    </source>
</evidence>
<protein>
    <submittedName>
        <fullName evidence="2">Uncharacterized protein</fullName>
    </submittedName>
</protein>
<reference evidence="2" key="1">
    <citation type="journal article" date="2023" name="G3 (Bethesda)">
        <title>Whole genome assemblies of Zophobas morio and Tenebrio molitor.</title>
        <authorList>
            <person name="Kaur S."/>
            <person name="Stinson S.A."/>
            <person name="diCenzo G.C."/>
        </authorList>
    </citation>
    <scope>NUCLEOTIDE SEQUENCE</scope>
    <source>
        <strain evidence="2">QUZm001</strain>
    </source>
</reference>
<organism evidence="2 3">
    <name type="scientific">Zophobas morio</name>
    <dbReference type="NCBI Taxonomy" id="2755281"/>
    <lineage>
        <taxon>Eukaryota</taxon>
        <taxon>Metazoa</taxon>
        <taxon>Ecdysozoa</taxon>
        <taxon>Arthropoda</taxon>
        <taxon>Hexapoda</taxon>
        <taxon>Insecta</taxon>
        <taxon>Pterygota</taxon>
        <taxon>Neoptera</taxon>
        <taxon>Endopterygota</taxon>
        <taxon>Coleoptera</taxon>
        <taxon>Polyphaga</taxon>
        <taxon>Cucujiformia</taxon>
        <taxon>Tenebrionidae</taxon>
        <taxon>Zophobas</taxon>
    </lineage>
</organism>
<accession>A0AA38IQ97</accession>
<proteinExistence type="predicted"/>
<name>A0AA38IQ97_9CUCU</name>
<gene>
    <name evidence="2" type="ORF">Zmor_009115</name>
</gene>
<comment type="caution">
    <text evidence="2">The sequence shown here is derived from an EMBL/GenBank/DDBJ whole genome shotgun (WGS) entry which is preliminary data.</text>
</comment>
<feature type="compositionally biased region" description="Basic residues" evidence="1">
    <location>
        <begin position="1"/>
        <end position="15"/>
    </location>
</feature>
<keyword evidence="3" id="KW-1185">Reference proteome</keyword>
<evidence type="ECO:0000313" key="2">
    <source>
        <dbReference type="EMBL" id="KAJ3657299.1"/>
    </source>
</evidence>
<sequence length="117" mass="13409">MCRGRRQTHPFRRNREKNDRMDPNRTLIAASREAGFDDPTSDTILDGNHNNNNIVTICDFSYILRGENGAFLDLRGPHRPSLRLSQGVAYFPNALYIIRLKEVPLCRGDRHEVANCV</sequence>